<name>A0A4C1ZV40_EUMVA</name>
<organism evidence="1 2">
    <name type="scientific">Eumeta variegata</name>
    <name type="common">Bagworm moth</name>
    <name type="synonym">Eumeta japonica</name>
    <dbReference type="NCBI Taxonomy" id="151549"/>
    <lineage>
        <taxon>Eukaryota</taxon>
        <taxon>Metazoa</taxon>
        <taxon>Ecdysozoa</taxon>
        <taxon>Arthropoda</taxon>
        <taxon>Hexapoda</taxon>
        <taxon>Insecta</taxon>
        <taxon>Pterygota</taxon>
        <taxon>Neoptera</taxon>
        <taxon>Endopterygota</taxon>
        <taxon>Lepidoptera</taxon>
        <taxon>Glossata</taxon>
        <taxon>Ditrysia</taxon>
        <taxon>Tineoidea</taxon>
        <taxon>Psychidae</taxon>
        <taxon>Oiketicinae</taxon>
        <taxon>Eumeta</taxon>
    </lineage>
</organism>
<dbReference type="Proteomes" id="UP000299102">
    <property type="component" value="Unassembled WGS sequence"/>
</dbReference>
<sequence length="145" mass="16664">MLGQTANADVVAIISFQCQFATYRDYENWITGRPRGTYVVGYLAPSSLCCAVPLSTNEESDFHAQTCLSKRICPYFIPYPPRTSHPVRRHLWDCFRSEVLKQRSKSEQRRRRVMKCLRGHPSLLSRPDVFITNNRAAISRPISLS</sequence>
<dbReference type="AlphaFoldDB" id="A0A4C1ZV40"/>
<evidence type="ECO:0000313" key="1">
    <source>
        <dbReference type="EMBL" id="GBP91322.1"/>
    </source>
</evidence>
<protein>
    <submittedName>
        <fullName evidence="1">Uncharacterized protein</fullName>
    </submittedName>
</protein>
<evidence type="ECO:0000313" key="2">
    <source>
        <dbReference type="Proteomes" id="UP000299102"/>
    </source>
</evidence>
<gene>
    <name evidence="1" type="ORF">EVAR_65908_1</name>
</gene>
<comment type="caution">
    <text evidence="1">The sequence shown here is derived from an EMBL/GenBank/DDBJ whole genome shotgun (WGS) entry which is preliminary data.</text>
</comment>
<keyword evidence="2" id="KW-1185">Reference proteome</keyword>
<dbReference type="EMBL" id="BGZK01002160">
    <property type="protein sequence ID" value="GBP91322.1"/>
    <property type="molecule type" value="Genomic_DNA"/>
</dbReference>
<reference evidence="1 2" key="1">
    <citation type="journal article" date="2019" name="Commun. Biol.">
        <title>The bagworm genome reveals a unique fibroin gene that provides high tensile strength.</title>
        <authorList>
            <person name="Kono N."/>
            <person name="Nakamura H."/>
            <person name="Ohtoshi R."/>
            <person name="Tomita M."/>
            <person name="Numata K."/>
            <person name="Arakawa K."/>
        </authorList>
    </citation>
    <scope>NUCLEOTIDE SEQUENCE [LARGE SCALE GENOMIC DNA]</scope>
</reference>
<accession>A0A4C1ZV40</accession>
<proteinExistence type="predicted"/>